<dbReference type="RefSeq" id="WP_256398887.1">
    <property type="nucleotide sequence ID" value="NZ_JANHJR010000001.1"/>
</dbReference>
<dbReference type="Proteomes" id="UP001597034">
    <property type="component" value="Unassembled WGS sequence"/>
</dbReference>
<dbReference type="SUPFAM" id="SSF89392">
    <property type="entry name" value="Prokaryotic lipoproteins and lipoprotein localization factors"/>
    <property type="match status" value="1"/>
</dbReference>
<dbReference type="AlphaFoldDB" id="A0ABD6DHT6"/>
<dbReference type="PANTHER" id="PTHR37507:SF2">
    <property type="entry name" value="SPORULATION PROTEIN YDCC"/>
    <property type="match status" value="1"/>
</dbReference>
<feature type="region of interest" description="Disordered" evidence="1">
    <location>
        <begin position="36"/>
        <end position="58"/>
    </location>
</feature>
<keyword evidence="2" id="KW-0449">Lipoprotein</keyword>
<evidence type="ECO:0000256" key="1">
    <source>
        <dbReference type="SAM" id="MobiDB-lite"/>
    </source>
</evidence>
<dbReference type="Gene3D" id="2.50.20.10">
    <property type="entry name" value="Lipoprotein localisation LolA/LolB/LppX"/>
    <property type="match status" value="1"/>
</dbReference>
<name>A0ABD6DHT6_9EURY</name>
<dbReference type="InterPro" id="IPR029046">
    <property type="entry name" value="LolA/LolB/LppX"/>
</dbReference>
<comment type="caution">
    <text evidence="2">The sequence shown here is derived from an EMBL/GenBank/DDBJ whole genome shotgun (WGS) entry which is preliminary data.</text>
</comment>
<protein>
    <submittedName>
        <fullName evidence="2">Outer membrane lipoprotein carrier protein LolA</fullName>
    </submittedName>
</protein>
<organism evidence="2 3">
    <name type="scientific">Haloarchaeobius litoreus</name>
    <dbReference type="NCBI Taxonomy" id="755306"/>
    <lineage>
        <taxon>Archaea</taxon>
        <taxon>Methanobacteriati</taxon>
        <taxon>Methanobacteriota</taxon>
        <taxon>Stenosarchaea group</taxon>
        <taxon>Halobacteria</taxon>
        <taxon>Halobacteriales</taxon>
        <taxon>Halorubellaceae</taxon>
        <taxon>Haloarchaeobius</taxon>
    </lineage>
</organism>
<evidence type="ECO:0000313" key="3">
    <source>
        <dbReference type="Proteomes" id="UP001597034"/>
    </source>
</evidence>
<feature type="compositionally biased region" description="Polar residues" evidence="1">
    <location>
        <begin position="41"/>
        <end position="51"/>
    </location>
</feature>
<sequence length="376" mass="40464">MVHRFLRVACICLVLLSSTTLAGCLDDAGTDNDAAAPATTVDGTPTHTKSASRADDPDGEAVVAAFRERLSSLESYVATRRTNVTVGENVTTSEVRVWVRVDDRQLRQVVVAPKERAGTVMLRNESGMTIYEPDAERVTTYPQSTDSVPMIGMPVRSLLERSTVEYVGTEQLDGEVHYKVRFVPNESMAGNVSLVGWLDTETYFPVRLASTSSVGERSYSSTTTFEDVELDVEIDDDRFSLDVPGDVEWTTHETPAVTTFERVELLRTNTSLQVPAPDVPTGLALGQAQLAVGSNERATLVYTNGSATVHVLVRNGSTGSSPPEAEPVDLDGRTVQYTGGDTGGYVQWECGGQAYIVTGSLPRGTLLEVAASISCS</sequence>
<dbReference type="InterPro" id="IPR052944">
    <property type="entry name" value="Sporulation_related"/>
</dbReference>
<proteinExistence type="predicted"/>
<dbReference type="EMBL" id="JBHUDO010000002">
    <property type="protein sequence ID" value="MFD1645596.1"/>
    <property type="molecule type" value="Genomic_DNA"/>
</dbReference>
<evidence type="ECO:0000313" key="2">
    <source>
        <dbReference type="EMBL" id="MFD1645596.1"/>
    </source>
</evidence>
<dbReference type="PROSITE" id="PS51257">
    <property type="entry name" value="PROKAR_LIPOPROTEIN"/>
    <property type="match status" value="1"/>
</dbReference>
<gene>
    <name evidence="2" type="ORF">ACFSBL_07870</name>
</gene>
<dbReference type="PANTHER" id="PTHR37507">
    <property type="entry name" value="SPORULATION PROTEIN YDCC"/>
    <property type="match status" value="1"/>
</dbReference>
<accession>A0ABD6DHT6</accession>
<reference evidence="2 3" key="1">
    <citation type="journal article" date="2019" name="Int. J. Syst. Evol. Microbiol.">
        <title>The Global Catalogue of Microorganisms (GCM) 10K type strain sequencing project: providing services to taxonomists for standard genome sequencing and annotation.</title>
        <authorList>
            <consortium name="The Broad Institute Genomics Platform"/>
            <consortium name="The Broad Institute Genome Sequencing Center for Infectious Disease"/>
            <person name="Wu L."/>
            <person name="Ma J."/>
        </authorList>
    </citation>
    <scope>NUCLEOTIDE SEQUENCE [LARGE SCALE GENOMIC DNA]</scope>
    <source>
        <strain evidence="2 3">CGMCC 1.10390</strain>
    </source>
</reference>
<keyword evidence="3" id="KW-1185">Reference proteome</keyword>